<dbReference type="InterPro" id="IPR036388">
    <property type="entry name" value="WH-like_DNA-bd_sf"/>
</dbReference>
<dbReference type="AlphaFoldDB" id="A0A511N9R9"/>
<gene>
    <name evidence="1" type="ORF">DC3_52090</name>
</gene>
<organism evidence="1 2">
    <name type="scientific">Deinococcus cellulosilyticus (strain DSM 18568 / NBRC 106333 / KACC 11606 / 5516J-15)</name>
    <dbReference type="NCBI Taxonomy" id="1223518"/>
    <lineage>
        <taxon>Bacteria</taxon>
        <taxon>Thermotogati</taxon>
        <taxon>Deinococcota</taxon>
        <taxon>Deinococci</taxon>
        <taxon>Deinococcales</taxon>
        <taxon>Deinococcaceae</taxon>
        <taxon>Deinococcus</taxon>
    </lineage>
</organism>
<evidence type="ECO:0000313" key="1">
    <source>
        <dbReference type="EMBL" id="GEM49574.1"/>
    </source>
</evidence>
<dbReference type="EMBL" id="BJXB01000038">
    <property type="protein sequence ID" value="GEM49574.1"/>
    <property type="molecule type" value="Genomic_DNA"/>
</dbReference>
<dbReference type="Proteomes" id="UP000321306">
    <property type="component" value="Unassembled WGS sequence"/>
</dbReference>
<reference evidence="1 2" key="1">
    <citation type="submission" date="2019-07" db="EMBL/GenBank/DDBJ databases">
        <title>Whole genome shotgun sequence of Deinococcus cellulosilyticus NBRC 106333.</title>
        <authorList>
            <person name="Hosoyama A."/>
            <person name="Uohara A."/>
            <person name="Ohji S."/>
            <person name="Ichikawa N."/>
        </authorList>
    </citation>
    <scope>NUCLEOTIDE SEQUENCE [LARGE SCALE GENOMIC DNA]</scope>
    <source>
        <strain evidence="1 2">NBRC 106333</strain>
    </source>
</reference>
<dbReference type="Gene3D" id="1.10.10.10">
    <property type="entry name" value="Winged helix-like DNA-binding domain superfamily/Winged helix DNA-binding domain"/>
    <property type="match status" value="1"/>
</dbReference>
<comment type="caution">
    <text evidence="1">The sequence shown here is derived from an EMBL/GenBank/DDBJ whole genome shotgun (WGS) entry which is preliminary data.</text>
</comment>
<name>A0A511N9R9_DEIC1</name>
<keyword evidence="2" id="KW-1185">Reference proteome</keyword>
<protein>
    <submittedName>
        <fullName evidence="1">Uncharacterized protein</fullName>
    </submittedName>
</protein>
<dbReference type="InterPro" id="IPR036390">
    <property type="entry name" value="WH_DNA-bd_sf"/>
</dbReference>
<sequence>MLLQMESVVLNKSRREVRDPEAAAFLTQPGSARYIEPFLGQECSLKDAAETLQISMSGLFYWLERMLALGLVEITRIEQRRGRPIKHYRATAEEFFVPFRMTRAGTYEEMLREQERPQHDRLLQGIARVRETQEQQWGILLSREDTGAIRYHFTTLHRQDDDLFMSDASRPALFSGWITAHMSHAQARLFQQRMMDILQEVSVLGESGEGEAYVLHVGIAPHPD</sequence>
<accession>A0A511N9R9</accession>
<evidence type="ECO:0000313" key="2">
    <source>
        <dbReference type="Proteomes" id="UP000321306"/>
    </source>
</evidence>
<proteinExistence type="predicted"/>
<dbReference type="SUPFAM" id="SSF46785">
    <property type="entry name" value="Winged helix' DNA-binding domain"/>
    <property type="match status" value="1"/>
</dbReference>